<dbReference type="AlphaFoldDB" id="A0A1Y6LMV2"/>
<organism evidence="1 2">
    <name type="scientific">Zymoseptoria tritici ST99CH_1A5</name>
    <dbReference type="NCBI Taxonomy" id="1276529"/>
    <lineage>
        <taxon>Eukaryota</taxon>
        <taxon>Fungi</taxon>
        <taxon>Dikarya</taxon>
        <taxon>Ascomycota</taxon>
        <taxon>Pezizomycotina</taxon>
        <taxon>Dothideomycetes</taxon>
        <taxon>Dothideomycetidae</taxon>
        <taxon>Mycosphaerellales</taxon>
        <taxon>Mycosphaerellaceae</taxon>
        <taxon>Zymoseptoria</taxon>
    </lineage>
</organism>
<gene>
    <name evidence="1" type="ORF">ZT1A5_G5301</name>
</gene>
<protein>
    <submittedName>
        <fullName evidence="1">Uncharacterized protein</fullName>
    </submittedName>
</protein>
<evidence type="ECO:0000313" key="1">
    <source>
        <dbReference type="EMBL" id="SMY23861.1"/>
    </source>
</evidence>
<accession>A0A1Y6LMV2</accession>
<sequence>MHTAPIAEVHAVLKGFNASTTSAKRHATMAEPGASRPLMFCCQGRRLRRARTRDDACCGIRGGGGKHCSGWGWIVDILPPRAARGV</sequence>
<proteinExistence type="predicted"/>
<dbReference type="EMBL" id="LT882679">
    <property type="protein sequence ID" value="SMY23861.1"/>
    <property type="molecule type" value="Genomic_DNA"/>
</dbReference>
<dbReference type="Proteomes" id="UP000215453">
    <property type="component" value="Chromosome 4"/>
</dbReference>
<name>A0A1Y6LMV2_ZYMTR</name>
<reference evidence="1 2" key="1">
    <citation type="submission" date="2016-10" db="EMBL/GenBank/DDBJ databases">
        <authorList>
            <person name="Varghese N."/>
        </authorList>
    </citation>
    <scope>NUCLEOTIDE SEQUENCE [LARGE SCALE GENOMIC DNA]</scope>
</reference>
<evidence type="ECO:0000313" key="2">
    <source>
        <dbReference type="Proteomes" id="UP000215453"/>
    </source>
</evidence>